<accession>Q5DN71</accession>
<evidence type="ECO:0000313" key="2">
    <source>
        <dbReference type="Proteomes" id="UP000000993"/>
    </source>
</evidence>
<name>Q5DN71_9CAUD</name>
<evidence type="ECO:0000313" key="1">
    <source>
        <dbReference type="EMBL" id="AAT69510.1"/>
    </source>
</evidence>
<gene>
    <name evidence="1" type="ORF">JL001p34</name>
</gene>
<organism evidence="1 2">
    <name type="scientific">Alphaproteobacteria phage PhiJL001</name>
    <dbReference type="NCBI Taxonomy" id="2681607"/>
    <lineage>
        <taxon>Viruses</taxon>
        <taxon>Duplodnaviria</taxon>
        <taxon>Heunggongvirae</taxon>
        <taxon>Uroviricota</taxon>
        <taxon>Caudoviricetes</taxon>
        <taxon>Mesyanzhinovviridae</taxon>
        <taxon>Keylargovirus</taxon>
        <taxon>Keylargovirus JL001</taxon>
    </lineage>
</organism>
<protein>
    <submittedName>
        <fullName evidence="1">Gp34</fullName>
    </submittedName>
</protein>
<keyword evidence="2" id="KW-1185">Reference proteome</keyword>
<dbReference type="Proteomes" id="UP000000993">
    <property type="component" value="Segment"/>
</dbReference>
<proteinExistence type="predicted"/>
<reference evidence="1 2" key="1">
    <citation type="journal article" date="2005" name="Appl. Environ. Microbiol.">
        <title>Genomic analysis of bacteriophage PhiJL001: insights into its interaction with a sponge-associated alpha-proteobacterium.</title>
        <authorList>
            <person name="Lohr J.E."/>
            <person name="Chen F."/>
            <person name="Hill R.T."/>
        </authorList>
    </citation>
    <scope>NUCLEOTIDE SEQUENCE</scope>
</reference>
<dbReference type="GeneID" id="3342427"/>
<dbReference type="EMBL" id="AY576273">
    <property type="protein sequence ID" value="AAT69510.1"/>
    <property type="molecule type" value="Genomic_DNA"/>
</dbReference>
<sequence>MDSNDTTVKLAPKALSGELLDLARQIRDIDQSVSDRAEELQKAAQEAYEIFANEQKAFRTEVYDKLVLAAGFELGDDKQYSLDFTYEDADGGAVYLVPKQRDVGQGGMAEMLERALSGAANN</sequence>
<dbReference type="KEGG" id="vg:3342427"/>
<dbReference type="RefSeq" id="YP_223958.1">
    <property type="nucleotide sequence ID" value="NC_006938.1"/>
</dbReference>